<dbReference type="Gene3D" id="2.40.50.100">
    <property type="match status" value="1"/>
</dbReference>
<evidence type="ECO:0000256" key="1">
    <source>
        <dbReference type="SAM" id="MobiDB-lite"/>
    </source>
</evidence>
<name>A0A3D9FJR0_9SPHN</name>
<feature type="domain" description="Multidrug resistance protein MdtA-like barrel-sandwich hybrid" evidence="2">
    <location>
        <begin position="71"/>
        <end position="251"/>
    </location>
</feature>
<feature type="region of interest" description="Disordered" evidence="1">
    <location>
        <begin position="328"/>
        <end position="349"/>
    </location>
</feature>
<keyword evidence="4" id="KW-1185">Reference proteome</keyword>
<evidence type="ECO:0000313" key="3">
    <source>
        <dbReference type="EMBL" id="RED17326.1"/>
    </source>
</evidence>
<dbReference type="GO" id="GO:0015562">
    <property type="term" value="F:efflux transmembrane transporter activity"/>
    <property type="evidence" value="ECO:0007669"/>
    <property type="project" value="TreeGrafter"/>
</dbReference>
<dbReference type="EMBL" id="QRDP01000004">
    <property type="protein sequence ID" value="RED17326.1"/>
    <property type="molecule type" value="Genomic_DNA"/>
</dbReference>
<gene>
    <name evidence="3" type="ORF">DFR46_2372</name>
</gene>
<dbReference type="Gene3D" id="1.10.287.470">
    <property type="entry name" value="Helix hairpin bin"/>
    <property type="match status" value="1"/>
</dbReference>
<proteinExistence type="predicted"/>
<protein>
    <submittedName>
        <fullName evidence="3">Biotin/lipoyl-binding protein</fullName>
    </submittedName>
</protein>
<dbReference type="Proteomes" id="UP000256310">
    <property type="component" value="Unassembled WGS sequence"/>
</dbReference>
<dbReference type="RefSeq" id="WP_116236614.1">
    <property type="nucleotide sequence ID" value="NZ_QRDP01000004.1"/>
</dbReference>
<dbReference type="InterPro" id="IPR058625">
    <property type="entry name" value="MdtA-like_BSH"/>
</dbReference>
<dbReference type="PANTHER" id="PTHR30469">
    <property type="entry name" value="MULTIDRUG RESISTANCE PROTEIN MDTA"/>
    <property type="match status" value="1"/>
</dbReference>
<evidence type="ECO:0000313" key="4">
    <source>
        <dbReference type="Proteomes" id="UP000256310"/>
    </source>
</evidence>
<dbReference type="Pfam" id="PF25917">
    <property type="entry name" value="BSH_RND"/>
    <property type="match status" value="1"/>
</dbReference>
<comment type="caution">
    <text evidence="3">The sequence shown here is derived from an EMBL/GenBank/DDBJ whole genome shotgun (WGS) entry which is preliminary data.</text>
</comment>
<dbReference type="Gene3D" id="2.40.30.170">
    <property type="match status" value="1"/>
</dbReference>
<dbReference type="GO" id="GO:1990281">
    <property type="term" value="C:efflux pump complex"/>
    <property type="evidence" value="ECO:0007669"/>
    <property type="project" value="TreeGrafter"/>
</dbReference>
<dbReference type="OrthoDB" id="7811737at2"/>
<organism evidence="3 4">
    <name type="scientific">Parasphingopyxis lamellibrachiae</name>
    <dbReference type="NCBI Taxonomy" id="680125"/>
    <lineage>
        <taxon>Bacteria</taxon>
        <taxon>Pseudomonadati</taxon>
        <taxon>Pseudomonadota</taxon>
        <taxon>Alphaproteobacteria</taxon>
        <taxon>Sphingomonadales</taxon>
        <taxon>Sphingomonadaceae</taxon>
        <taxon>Parasphingopyxis</taxon>
    </lineage>
</organism>
<dbReference type="AlphaFoldDB" id="A0A3D9FJR0"/>
<evidence type="ECO:0000259" key="2">
    <source>
        <dbReference type="Pfam" id="PF25917"/>
    </source>
</evidence>
<dbReference type="SUPFAM" id="SSF111369">
    <property type="entry name" value="HlyD-like secretion proteins"/>
    <property type="match status" value="2"/>
</dbReference>
<reference evidence="3 4" key="1">
    <citation type="submission" date="2018-07" db="EMBL/GenBank/DDBJ databases">
        <title>Genomic Encyclopedia of Type Strains, Phase IV (KMG-IV): sequencing the most valuable type-strain genomes for metagenomic binning, comparative biology and taxonomic classification.</title>
        <authorList>
            <person name="Goeker M."/>
        </authorList>
    </citation>
    <scope>NUCLEOTIDE SEQUENCE [LARGE SCALE GENOMIC DNA]</scope>
    <source>
        <strain evidence="3 4">DSM 26725</strain>
    </source>
</reference>
<feature type="region of interest" description="Disordered" evidence="1">
    <location>
        <begin position="432"/>
        <end position="452"/>
    </location>
</feature>
<dbReference type="PANTHER" id="PTHR30469:SF12">
    <property type="entry name" value="MULTIDRUG RESISTANCE PROTEIN MDTA"/>
    <property type="match status" value="1"/>
</dbReference>
<sequence length="452" mass="48265">MTRNRLIAIGIVLGALLIAALLILARPSPDERPPDQRAQLVQVVPAEIRSGRLTVSGAGTVRAHEELVLAAEVPGKLVYVSPNLIEGRAVSRGEVLFRIDPTDYRNQVASARADVAQQGVSVLQAQEEATLAQREYERFQQREARRAPNPFASVDADDFAAQILPPSLLAADSAPARADAPSADEASSLTLRVPQLQAARAALQRARAQLGDAQVALGRTTVRAPFSGLVRSESAALGSYVSPGQSLAQIVASQTFDVIVPLTQREAALIPGLWGQGGSRTEASVYAEYGGRRYRWQAYVDRADPVLNPETRTIDIFLRVPNPMQRGQLAARQTDGEAGADSPDGTQGPPLLVGSFVQAEIDGLALTQYAAIPVAALRPGNQVWLARDGRLRIVTVQVIQRSDSEIFVRAEPLGADPMVIVGDIGVATDGMRVRTSDEDEDESPTAETDAAS</sequence>
<accession>A0A3D9FJR0</accession>